<organism evidence="1">
    <name type="scientific">uncultured Leptolyngbya sp</name>
    <dbReference type="NCBI Taxonomy" id="332963"/>
    <lineage>
        <taxon>Bacteria</taxon>
        <taxon>Bacillati</taxon>
        <taxon>Cyanobacteriota</taxon>
        <taxon>Cyanophyceae</taxon>
        <taxon>Leptolyngbyales</taxon>
        <taxon>Leptolyngbyaceae</taxon>
        <taxon>Leptolyngbya group</taxon>
        <taxon>Leptolyngbya</taxon>
        <taxon>environmental samples</taxon>
    </lineage>
</organism>
<gene>
    <name evidence="1" type="ORF">AVDCRST_MAG94-6528</name>
</gene>
<protein>
    <submittedName>
        <fullName evidence="1">Uncharacterized protein</fullName>
    </submittedName>
</protein>
<sequence>MKFSCAGPAAFDTYHSACALLVWSRLKTITYQTGRTVYQLKDGLLSAYLIKQLKYPSIQMTLA</sequence>
<proteinExistence type="predicted"/>
<reference evidence="1" key="1">
    <citation type="submission" date="2020-02" db="EMBL/GenBank/DDBJ databases">
        <authorList>
            <person name="Meier V. D."/>
        </authorList>
    </citation>
    <scope>NUCLEOTIDE SEQUENCE</scope>
    <source>
        <strain evidence="1">AVDCRST_MAG94</strain>
    </source>
</reference>
<dbReference type="AlphaFoldDB" id="A0A6J4PHC6"/>
<dbReference type="EMBL" id="CADCTY010002240">
    <property type="protein sequence ID" value="CAA9412808.1"/>
    <property type="molecule type" value="Genomic_DNA"/>
</dbReference>
<name>A0A6J4PHC6_9CYAN</name>
<accession>A0A6J4PHC6</accession>
<evidence type="ECO:0000313" key="1">
    <source>
        <dbReference type="EMBL" id="CAA9412808.1"/>
    </source>
</evidence>